<evidence type="ECO:0000313" key="2">
    <source>
        <dbReference type="Proteomes" id="UP001354709"/>
    </source>
</evidence>
<sequence>MPQPVSSSSSHDVEDQRQVKALIAYRAMWNDLVAAAATSDPKHPRLDDHAAGGALELLRYMMKQDRNKGVVTKGQLRLAPVGKNGEASKVSVRDCVDGADWLHFKRDGRLEDKMPGGHHRVNATAIERGGAWRVEHLYIDEVGTC</sequence>
<accession>A0ABU7QCN0</accession>
<protein>
    <recommendedName>
        <fullName evidence="3">SnoaL-like domain-containing protein</fullName>
    </recommendedName>
</protein>
<evidence type="ECO:0008006" key="3">
    <source>
        <dbReference type="Google" id="ProtNLM"/>
    </source>
</evidence>
<keyword evidence="2" id="KW-1185">Reference proteome</keyword>
<organism evidence="1 2">
    <name type="scientific">Streptomyces asiaticus subsp. ignotus</name>
    <dbReference type="NCBI Taxonomy" id="3098222"/>
    <lineage>
        <taxon>Bacteria</taxon>
        <taxon>Bacillati</taxon>
        <taxon>Actinomycetota</taxon>
        <taxon>Actinomycetes</taxon>
        <taxon>Kitasatosporales</taxon>
        <taxon>Streptomycetaceae</taxon>
        <taxon>Streptomyces</taxon>
        <taxon>Streptomyces violaceusniger group</taxon>
    </lineage>
</organism>
<gene>
    <name evidence="1" type="ORF">V2J94_46405</name>
</gene>
<evidence type="ECO:0000313" key="1">
    <source>
        <dbReference type="EMBL" id="MEE4599162.1"/>
    </source>
</evidence>
<proteinExistence type="predicted"/>
<name>A0ABU7QCN0_9ACTN</name>
<comment type="caution">
    <text evidence="1">The sequence shown here is derived from an EMBL/GenBank/DDBJ whole genome shotgun (WGS) entry which is preliminary data.</text>
</comment>
<dbReference type="Proteomes" id="UP001354709">
    <property type="component" value="Unassembled WGS sequence"/>
</dbReference>
<dbReference type="EMBL" id="JAZBJO010000066">
    <property type="protein sequence ID" value="MEE4599162.1"/>
    <property type="molecule type" value="Genomic_DNA"/>
</dbReference>
<reference evidence="1 2" key="1">
    <citation type="submission" date="2023-11" db="EMBL/GenBank/DDBJ databases">
        <title>30 novel species of actinomycetes from the DSMZ collection.</title>
        <authorList>
            <person name="Nouioui I."/>
        </authorList>
    </citation>
    <scope>NUCLEOTIDE SEQUENCE [LARGE SCALE GENOMIC DNA]</scope>
    <source>
        <strain evidence="1 2">DSM 41524</strain>
    </source>
</reference>
<dbReference type="RefSeq" id="WP_330816457.1">
    <property type="nucleotide sequence ID" value="NZ_JAZBJO010000066.1"/>
</dbReference>